<dbReference type="Gene3D" id="3.20.20.370">
    <property type="entry name" value="Glycoside hydrolase/deacetylase"/>
    <property type="match status" value="1"/>
</dbReference>
<dbReference type="Pfam" id="PF01522">
    <property type="entry name" value="Polysacc_deac_1"/>
    <property type="match status" value="1"/>
</dbReference>
<reference evidence="3 4" key="1">
    <citation type="submission" date="2017-11" db="EMBL/GenBank/DDBJ databases">
        <title>Draft Genome Sequence of Methylobacter psychrotolerans Sph1T, an Obligate Methanotroph from Low-Temperature Environments.</title>
        <authorList>
            <person name="Oshkin I.Y."/>
            <person name="Miroshnikov K."/>
            <person name="Belova S.E."/>
            <person name="Korzhenkov A."/>
            <person name="Toshchakov S.V."/>
            <person name="Dedysh S.N."/>
        </authorList>
    </citation>
    <scope>NUCLEOTIDE SEQUENCE [LARGE SCALE GENOMIC DNA]</scope>
    <source>
        <strain evidence="3 4">Sph1</strain>
    </source>
</reference>
<feature type="domain" description="NodB homology" evidence="2">
    <location>
        <begin position="48"/>
        <end position="156"/>
    </location>
</feature>
<keyword evidence="1" id="KW-0732">Signal</keyword>
<dbReference type="EMBL" id="PGFZ01000021">
    <property type="protein sequence ID" value="POZ49857.1"/>
    <property type="molecule type" value="Genomic_DNA"/>
</dbReference>
<evidence type="ECO:0000259" key="2">
    <source>
        <dbReference type="Pfam" id="PF01522"/>
    </source>
</evidence>
<dbReference type="Proteomes" id="UP000237423">
    <property type="component" value="Unassembled WGS sequence"/>
</dbReference>
<dbReference type="GO" id="GO:0005975">
    <property type="term" value="P:carbohydrate metabolic process"/>
    <property type="evidence" value="ECO:0007669"/>
    <property type="project" value="InterPro"/>
</dbReference>
<evidence type="ECO:0000256" key="1">
    <source>
        <dbReference type="ARBA" id="ARBA00022729"/>
    </source>
</evidence>
<dbReference type="InterPro" id="IPR013783">
    <property type="entry name" value="Ig-like_fold"/>
</dbReference>
<dbReference type="Gene3D" id="2.60.120.260">
    <property type="entry name" value="Galactose-binding domain-like"/>
    <property type="match status" value="2"/>
</dbReference>
<dbReference type="AlphaFoldDB" id="A0A2S5CGG6"/>
<name>A0A2S5CGG6_9GAMM</name>
<dbReference type="GO" id="GO:0016810">
    <property type="term" value="F:hydrolase activity, acting on carbon-nitrogen (but not peptide) bonds"/>
    <property type="evidence" value="ECO:0007669"/>
    <property type="project" value="InterPro"/>
</dbReference>
<proteinExistence type="predicted"/>
<organism evidence="3 4">
    <name type="scientific">Methylovulum psychrotolerans</name>
    <dbReference type="NCBI Taxonomy" id="1704499"/>
    <lineage>
        <taxon>Bacteria</taxon>
        <taxon>Pseudomonadati</taxon>
        <taxon>Pseudomonadota</taxon>
        <taxon>Gammaproteobacteria</taxon>
        <taxon>Methylococcales</taxon>
        <taxon>Methylococcaceae</taxon>
        <taxon>Methylovulum</taxon>
    </lineage>
</organism>
<dbReference type="SUPFAM" id="SSF88713">
    <property type="entry name" value="Glycoside hydrolase/deacetylase"/>
    <property type="match status" value="1"/>
</dbReference>
<dbReference type="Gene3D" id="2.60.40.10">
    <property type="entry name" value="Immunoglobulins"/>
    <property type="match status" value="2"/>
</dbReference>
<comment type="caution">
    <text evidence="3">The sequence shown here is derived from an EMBL/GenBank/DDBJ whole genome shotgun (WGS) entry which is preliminary data.</text>
</comment>
<dbReference type="CDD" id="cd10967">
    <property type="entry name" value="CE4_GLA_like_6s"/>
    <property type="match status" value="1"/>
</dbReference>
<accession>A0A2S5CGG6</accession>
<dbReference type="Pfam" id="PF17957">
    <property type="entry name" value="Big_7"/>
    <property type="match status" value="2"/>
</dbReference>
<dbReference type="PANTHER" id="PTHR34216">
    <property type="match status" value="1"/>
</dbReference>
<gene>
    <name evidence="3" type="ORF">AADEFJLK_04373</name>
</gene>
<protein>
    <submittedName>
        <fullName evidence="3">Polysaccharide deacetylase</fullName>
    </submittedName>
</protein>
<evidence type="ECO:0000313" key="4">
    <source>
        <dbReference type="Proteomes" id="UP000237423"/>
    </source>
</evidence>
<dbReference type="RefSeq" id="WP_103975790.1">
    <property type="nucleotide sequence ID" value="NZ_PGFZ01000021.1"/>
</dbReference>
<dbReference type="InterPro" id="IPR002509">
    <property type="entry name" value="NODB_dom"/>
</dbReference>
<dbReference type="InterPro" id="IPR051398">
    <property type="entry name" value="Polysacch_Deacetylase"/>
</dbReference>
<sequence>MKTLFIKKRAKWHAMDACLAFVYWLLVAGLSAVALSQPAQASTPALTLVSLTFDDGLTQSPVRNILASHGMQGTFYVNSNLINSGGTYLTKAELDGLYADGNEIGGHTINHVDLATLSDAAQQTAICTDMQNLVNWGYPIHSFAYPYGSTGVNTQSIVMAGCPGVGTYESARGVGGLLSGTECTSCPWAESIPASNIYHISSNKSVDTTTTLDDLKTYVTQAETNGGGWVTLLFHRVCDNCVPLSVSPATLDAFLAWLEGRQLQSTYVKTVHQVMSGDYPSPPQLQLSSNLLINASLEDDIDGNNQADCWTRDGYGSNSPSWTRISDAHTGSFAEQLNITSYSTGDRKLVPTMDAGQPNGCAPAVAAGDVYQIGAWYKSTVPSFPVLFYLDASGVWQYWRDGAQLPVSNSWAQMTFNTGAVPTGAQAISFGIALERVGTLTTDDYSLALVQDSQTNADVAPPTIANFSPVNGANVSGVVPLTASATDNVAVQRVEFLINGTVIATDTTSPYAAAWNSLTATNGAVAYSVRAVDLSGNTALSATNQLNVFNDTTPPVVSLTQPPTPVEGGIVSGLVALAATASDDVAVTRVDFLVNGAVVGSANTAPYAINWNSLLNANGGATLAAVAFDAAGNQTQTPIVNVTVSNNVGNLLTNPSLELDANKDGIADCWQRTGYGTNAYSWTRISNEGHTGNFAEQLQVTSLASGDRKLVQRQDTSTCAPSVTVGARYTLSGWYKSTLPVGIVVYYRNSAGTWIYWQTSSNAAAASNWAKASYTTPPVPAGATAISFGLYLNNIGTLVTDDYMMTLAP</sequence>
<evidence type="ECO:0000313" key="3">
    <source>
        <dbReference type="EMBL" id="POZ49857.1"/>
    </source>
</evidence>
<dbReference type="PANTHER" id="PTHR34216:SF11">
    <property type="entry name" value="CHITOOLIGOSACCHARIDE DEACETYLASE"/>
    <property type="match status" value="1"/>
</dbReference>
<dbReference type="InterPro" id="IPR011330">
    <property type="entry name" value="Glyco_hydro/deAcase_b/a-brl"/>
</dbReference>